<dbReference type="SUPFAM" id="SSF56219">
    <property type="entry name" value="DNase I-like"/>
    <property type="match status" value="1"/>
</dbReference>
<dbReference type="EMBL" id="QGKW02000276">
    <property type="protein sequence ID" value="KAF2606168.1"/>
    <property type="molecule type" value="Genomic_DNA"/>
</dbReference>
<dbReference type="InterPro" id="IPR036397">
    <property type="entry name" value="RNaseH_sf"/>
</dbReference>
<reference evidence="2" key="1">
    <citation type="submission" date="2019-12" db="EMBL/GenBank/DDBJ databases">
        <title>Genome sequencing and annotation of Brassica cretica.</title>
        <authorList>
            <person name="Studholme D.J."/>
            <person name="Sarris P.F."/>
        </authorList>
    </citation>
    <scope>NUCLEOTIDE SEQUENCE</scope>
    <source>
        <strain evidence="2">PFS-001/15</strain>
        <tissue evidence="2">Leaf</tissue>
    </source>
</reference>
<organism evidence="2 3">
    <name type="scientific">Brassica cretica</name>
    <name type="common">Mustard</name>
    <dbReference type="NCBI Taxonomy" id="69181"/>
    <lineage>
        <taxon>Eukaryota</taxon>
        <taxon>Viridiplantae</taxon>
        <taxon>Streptophyta</taxon>
        <taxon>Embryophyta</taxon>
        <taxon>Tracheophyta</taxon>
        <taxon>Spermatophyta</taxon>
        <taxon>Magnoliopsida</taxon>
        <taxon>eudicotyledons</taxon>
        <taxon>Gunneridae</taxon>
        <taxon>Pentapetalae</taxon>
        <taxon>rosids</taxon>
        <taxon>malvids</taxon>
        <taxon>Brassicales</taxon>
        <taxon>Brassicaceae</taxon>
        <taxon>Brassiceae</taxon>
        <taxon>Brassica</taxon>
    </lineage>
</organism>
<dbReference type="SUPFAM" id="SSF53098">
    <property type="entry name" value="Ribonuclease H-like"/>
    <property type="match status" value="1"/>
</dbReference>
<dbReference type="AlphaFoldDB" id="A0A8S9LKY6"/>
<evidence type="ECO:0000313" key="3">
    <source>
        <dbReference type="Proteomes" id="UP000712281"/>
    </source>
</evidence>
<dbReference type="InterPro" id="IPR044730">
    <property type="entry name" value="RNase_H-like_dom_plant"/>
</dbReference>
<protein>
    <recommendedName>
        <fullName evidence="1">RNase H type-1 domain-containing protein</fullName>
    </recommendedName>
</protein>
<dbReference type="GO" id="GO:0003676">
    <property type="term" value="F:nucleic acid binding"/>
    <property type="evidence" value="ECO:0007669"/>
    <property type="project" value="InterPro"/>
</dbReference>
<dbReference type="Proteomes" id="UP000712281">
    <property type="component" value="Unassembled WGS sequence"/>
</dbReference>
<name>A0A8S9LKY6_BRACR</name>
<dbReference type="InterPro" id="IPR012337">
    <property type="entry name" value="RNaseH-like_sf"/>
</dbReference>
<evidence type="ECO:0000313" key="2">
    <source>
        <dbReference type="EMBL" id="KAF2606168.1"/>
    </source>
</evidence>
<dbReference type="GO" id="GO:0004523">
    <property type="term" value="F:RNA-DNA hybrid ribonuclease activity"/>
    <property type="evidence" value="ECO:0007669"/>
    <property type="project" value="InterPro"/>
</dbReference>
<sequence length="205" mass="22811">MKKPSLHQTDICISEAGNPTFYITYIYGNPDQRLRNLHSKKLTRMGEAGIFNNKPRVVLGDLNDIKSNDEKDGGPRRAEYTFNTFRRMLNTLGLHDLRTVGDGSWTSPTDNAGIGWALFNTDGRIILEGKAAIEPVNSPLDAEAKALRMAVVQMRKLGYHIVTFYGDSSESYDTLSNSHQASSNSIKGNHCPTYMKDIANLAKNE</sequence>
<gene>
    <name evidence="2" type="ORF">F2Q68_00046210</name>
</gene>
<dbReference type="PANTHER" id="PTHR34146">
    <property type="entry name" value="POLYNUCLEOTIDYL TRANSFERASE, RIBONUCLEASE H-LIKE SUPERFAMILY PROTEIN-RELATED"/>
    <property type="match status" value="1"/>
</dbReference>
<dbReference type="InterPro" id="IPR036691">
    <property type="entry name" value="Endo/exonu/phosph_ase_sf"/>
</dbReference>
<accession>A0A8S9LKY6</accession>
<feature type="domain" description="RNase H type-1" evidence="1">
    <location>
        <begin position="102"/>
        <end position="184"/>
    </location>
</feature>
<comment type="caution">
    <text evidence="2">The sequence shown here is derived from an EMBL/GenBank/DDBJ whole genome shotgun (WGS) entry which is preliminary data.</text>
</comment>
<dbReference type="InterPro" id="IPR002156">
    <property type="entry name" value="RNaseH_domain"/>
</dbReference>
<dbReference type="CDD" id="cd06222">
    <property type="entry name" value="RNase_H_like"/>
    <property type="match status" value="1"/>
</dbReference>
<dbReference type="PANTHER" id="PTHR34146:SF3">
    <property type="entry name" value="POLYNUCLEOTIDYL TRANSFERASE, RIBONUCLEASE H-LIKE SUPERFAMILY PROTEIN"/>
    <property type="match status" value="1"/>
</dbReference>
<dbReference type="Pfam" id="PF13456">
    <property type="entry name" value="RVT_3"/>
    <property type="match status" value="1"/>
</dbReference>
<dbReference type="Gene3D" id="3.30.420.10">
    <property type="entry name" value="Ribonuclease H-like superfamily/Ribonuclease H"/>
    <property type="match status" value="1"/>
</dbReference>
<proteinExistence type="predicted"/>
<evidence type="ECO:0000259" key="1">
    <source>
        <dbReference type="Pfam" id="PF13456"/>
    </source>
</evidence>